<keyword evidence="14" id="KW-0862">Zinc</keyword>
<evidence type="ECO:0000256" key="25">
    <source>
        <dbReference type="ARBA" id="ARBA00032584"/>
    </source>
</evidence>
<evidence type="ECO:0000256" key="6">
    <source>
        <dbReference type="ARBA" id="ARBA00022077"/>
    </source>
</evidence>
<keyword evidence="20" id="KW-0325">Glycoprotein</keyword>
<keyword evidence="7" id="KW-1003">Cell membrane</keyword>
<dbReference type="OrthoDB" id="6475849at2759"/>
<evidence type="ECO:0000256" key="16">
    <source>
        <dbReference type="ARBA" id="ARBA00022989"/>
    </source>
</evidence>
<keyword evidence="17" id="KW-0482">Metalloprotease</keyword>
<dbReference type="EMBL" id="VZRL01002933">
    <property type="protein sequence ID" value="NWV21990.1"/>
    <property type="molecule type" value="Genomic_DNA"/>
</dbReference>
<dbReference type="InterPro" id="IPR018497">
    <property type="entry name" value="Peptidase_M13_C"/>
</dbReference>
<evidence type="ECO:0000313" key="34">
    <source>
        <dbReference type="Proteomes" id="UP000571324"/>
    </source>
</evidence>
<feature type="domain" description="Peptidase M13 N-terminal" evidence="32">
    <location>
        <begin position="79"/>
        <end position="483"/>
    </location>
</feature>
<accession>A0A7K6D6R3</accession>
<evidence type="ECO:0000256" key="15">
    <source>
        <dbReference type="ARBA" id="ARBA00022968"/>
    </source>
</evidence>
<dbReference type="AlphaFoldDB" id="A0A7K6D6R3"/>
<keyword evidence="10 30" id="KW-0812">Transmembrane</keyword>
<evidence type="ECO:0000256" key="1">
    <source>
        <dbReference type="ARBA" id="ARBA00000716"/>
    </source>
</evidence>
<evidence type="ECO:0000256" key="29">
    <source>
        <dbReference type="ARBA" id="ARBA00049470"/>
    </source>
</evidence>
<dbReference type="InterPro" id="IPR008753">
    <property type="entry name" value="Peptidase_M13_N"/>
</dbReference>
<evidence type="ECO:0000256" key="5">
    <source>
        <dbReference type="ARBA" id="ARBA00012521"/>
    </source>
</evidence>
<keyword evidence="34" id="KW-1185">Reference proteome</keyword>
<gene>
    <name evidence="33" type="primary">Mme</name>
    <name evidence="33" type="ORF">ORISOL_R11081</name>
</gene>
<sequence length="750" mass="85323">MGKSESQMDITEMNTPKPKKKLGWSGLEIGLAVVVLLLAIVAITMIALYATYDDGVCKTPDCIKSAARILENMDPSARPCEDFYQYACGGWLKRNVIPETSSRYSNFDILRDELEVVLKDVLDTPSTNDIPAVQKAKTLYRSCINETAIDSRGGRPLINLLPSVSEWPVATTDWDNSYGTAWTAETAIAQLNSRYGKKVLINFFVGTDDKNSTAHIIHIDQPGLGLPSRDYYECTGAYKEACSAYVDFMISVAKLILQERNISVSESEISEQMRRVMDLEKDIANATTKSEDRNDPLLLYNKMTLAQLQNNFSLEINHKVFNWSEFINAIMSTVQINIDNTEHVIVYDPDYLLKLRSILIKYSPRDLQNYMTWRFVMDLVNSLSRDYKDTRNAFRKALYGTTSETAVWRRCANYVNGNMENAVGRLYVEEAFAGDSKHVVEEMITDIRDVFIKTLDELSWMDAETKKRAEQKATAIRERIGYPDEIVTDDNKLNSEYQELNYKEEEYFENIIQNLVFTQKKRLKKLREKVDKEEWISGAAVVNAFYSASRNQIVFPAGILQPPFFSASQPKSLNYGGIGMVIGHEITHGFDDNGRNFNENGDLVDWWTEESAQNFKELSQCMVYQYGNFSWDLAGGQNLSGINTLGENIADNGGVRQAYKAYENFVRKHGKEKLLPGLDMNHKQLFFLNFAQVWCGTYRPEYAVNSIKTDVHSPGKFRVLGSLQNSPEFSEAFSCTTADHMDPAKKCRVW</sequence>
<comment type="similarity">
    <text evidence="4">Belongs to the peptidase M13 family.</text>
</comment>
<keyword evidence="21" id="KW-0449">Lipoprotein</keyword>
<dbReference type="GO" id="GO:0097242">
    <property type="term" value="P:amyloid-beta clearance"/>
    <property type="evidence" value="ECO:0007669"/>
    <property type="project" value="TreeGrafter"/>
</dbReference>
<evidence type="ECO:0000256" key="18">
    <source>
        <dbReference type="ARBA" id="ARBA00023136"/>
    </source>
</evidence>
<evidence type="ECO:0000256" key="27">
    <source>
        <dbReference type="ARBA" id="ARBA00048093"/>
    </source>
</evidence>
<evidence type="ECO:0000256" key="30">
    <source>
        <dbReference type="SAM" id="Phobius"/>
    </source>
</evidence>
<protein>
    <recommendedName>
        <fullName evidence="6">Neprilysin</fullName>
        <ecNumber evidence="5">3.4.24.11</ecNumber>
    </recommendedName>
    <alternativeName>
        <fullName evidence="25">Atriopeptidase</fullName>
    </alternativeName>
    <alternativeName>
        <fullName evidence="23">Enkephalinase</fullName>
    </alternativeName>
    <alternativeName>
        <fullName evidence="22">Neutral endopeptidase 24.11</fullName>
    </alternativeName>
    <alternativeName>
        <fullName evidence="24">Skin fibroblast elastase</fullName>
    </alternativeName>
</protein>
<dbReference type="PANTHER" id="PTHR11733:SF114">
    <property type="entry name" value="NEPRILYSIN"/>
    <property type="match status" value="1"/>
</dbReference>
<dbReference type="Proteomes" id="UP000571324">
    <property type="component" value="Unassembled WGS sequence"/>
</dbReference>
<keyword evidence="16 30" id="KW-1133">Transmembrane helix</keyword>
<evidence type="ECO:0000256" key="28">
    <source>
        <dbReference type="ARBA" id="ARBA00049273"/>
    </source>
</evidence>
<dbReference type="PROSITE" id="PS51885">
    <property type="entry name" value="NEPRILYSIN"/>
    <property type="match status" value="1"/>
</dbReference>
<feature type="non-terminal residue" evidence="33">
    <location>
        <position position="750"/>
    </location>
</feature>
<evidence type="ECO:0000256" key="23">
    <source>
        <dbReference type="ARBA" id="ARBA00031362"/>
    </source>
</evidence>
<dbReference type="SUPFAM" id="SSF55486">
    <property type="entry name" value="Metalloproteases ('zincins'), catalytic domain"/>
    <property type="match status" value="1"/>
</dbReference>
<keyword evidence="12" id="KW-0479">Metal-binding</keyword>
<keyword evidence="9" id="KW-0645">Protease</keyword>
<evidence type="ECO:0000256" key="8">
    <source>
        <dbReference type="ARBA" id="ARBA00022553"/>
    </source>
</evidence>
<dbReference type="Pfam" id="PF05649">
    <property type="entry name" value="Peptidase_M13_N"/>
    <property type="match status" value="1"/>
</dbReference>
<evidence type="ECO:0000256" key="20">
    <source>
        <dbReference type="ARBA" id="ARBA00023180"/>
    </source>
</evidence>
<keyword evidence="11" id="KW-0519">Myristate</keyword>
<dbReference type="GO" id="GO:0005886">
    <property type="term" value="C:plasma membrane"/>
    <property type="evidence" value="ECO:0007669"/>
    <property type="project" value="UniProtKB-SubCell"/>
</dbReference>
<dbReference type="GO" id="GO:0016485">
    <property type="term" value="P:protein processing"/>
    <property type="evidence" value="ECO:0007669"/>
    <property type="project" value="TreeGrafter"/>
</dbReference>
<evidence type="ECO:0000256" key="13">
    <source>
        <dbReference type="ARBA" id="ARBA00022801"/>
    </source>
</evidence>
<dbReference type="PRINTS" id="PR00786">
    <property type="entry name" value="NEPRILYSIN"/>
</dbReference>
<evidence type="ECO:0000256" key="3">
    <source>
        <dbReference type="ARBA" id="ARBA00004401"/>
    </source>
</evidence>
<evidence type="ECO:0000256" key="22">
    <source>
        <dbReference type="ARBA" id="ARBA00031127"/>
    </source>
</evidence>
<evidence type="ECO:0000256" key="7">
    <source>
        <dbReference type="ARBA" id="ARBA00022475"/>
    </source>
</evidence>
<dbReference type="Gene3D" id="3.40.390.10">
    <property type="entry name" value="Collagenase (Catalytic Domain)"/>
    <property type="match status" value="1"/>
</dbReference>
<feature type="transmembrane region" description="Helical" evidence="30">
    <location>
        <begin position="29"/>
        <end position="52"/>
    </location>
</feature>
<dbReference type="GlyCosmos" id="A0A7K6D6R3">
    <property type="glycosylation" value="3 sites, No reported glycans"/>
</dbReference>
<evidence type="ECO:0000256" key="10">
    <source>
        <dbReference type="ARBA" id="ARBA00022692"/>
    </source>
</evidence>
<evidence type="ECO:0000256" key="11">
    <source>
        <dbReference type="ARBA" id="ARBA00022707"/>
    </source>
</evidence>
<keyword evidence="15" id="KW-0735">Signal-anchor</keyword>
<evidence type="ECO:0000256" key="9">
    <source>
        <dbReference type="ARBA" id="ARBA00022670"/>
    </source>
</evidence>
<organism evidence="33 34">
    <name type="scientific">Origma solitaria</name>
    <dbReference type="NCBI Taxonomy" id="720586"/>
    <lineage>
        <taxon>Eukaryota</taxon>
        <taxon>Metazoa</taxon>
        <taxon>Chordata</taxon>
        <taxon>Craniata</taxon>
        <taxon>Vertebrata</taxon>
        <taxon>Euteleostomi</taxon>
        <taxon>Archelosauria</taxon>
        <taxon>Archosauria</taxon>
        <taxon>Dinosauria</taxon>
        <taxon>Saurischia</taxon>
        <taxon>Theropoda</taxon>
        <taxon>Coelurosauria</taxon>
        <taxon>Aves</taxon>
        <taxon>Neognathae</taxon>
        <taxon>Neoaves</taxon>
        <taxon>Telluraves</taxon>
        <taxon>Australaves</taxon>
        <taxon>Passeriformes</taxon>
        <taxon>Meliphagoidea</taxon>
        <taxon>Acanthizidae</taxon>
        <taxon>Origma</taxon>
    </lineage>
</organism>
<comment type="subcellular location">
    <subcellularLocation>
        <location evidence="3">Cell membrane</location>
        <topology evidence="3">Single-pass type II membrane protein</topology>
    </subcellularLocation>
</comment>
<dbReference type="GO" id="GO:0004222">
    <property type="term" value="F:metalloendopeptidase activity"/>
    <property type="evidence" value="ECO:0007669"/>
    <property type="project" value="UniProtKB-EC"/>
</dbReference>
<dbReference type="GO" id="GO:0046872">
    <property type="term" value="F:metal ion binding"/>
    <property type="evidence" value="ECO:0007669"/>
    <property type="project" value="UniProtKB-KW"/>
</dbReference>
<dbReference type="InterPro" id="IPR042089">
    <property type="entry name" value="Peptidase_M13_dom_2"/>
</dbReference>
<evidence type="ECO:0000256" key="12">
    <source>
        <dbReference type="ARBA" id="ARBA00022723"/>
    </source>
</evidence>
<evidence type="ECO:0000256" key="14">
    <source>
        <dbReference type="ARBA" id="ARBA00022833"/>
    </source>
</evidence>
<comment type="cofactor">
    <cofactor evidence="2">
        <name>Zn(2+)</name>
        <dbReference type="ChEBI" id="CHEBI:29105"/>
    </cofactor>
</comment>
<name>A0A7K6D6R3_9PASS</name>
<dbReference type="Pfam" id="PF01431">
    <property type="entry name" value="Peptidase_M13"/>
    <property type="match status" value="1"/>
</dbReference>
<evidence type="ECO:0000256" key="19">
    <source>
        <dbReference type="ARBA" id="ARBA00023157"/>
    </source>
</evidence>
<evidence type="ECO:0000259" key="31">
    <source>
        <dbReference type="Pfam" id="PF01431"/>
    </source>
</evidence>
<evidence type="ECO:0000256" key="4">
    <source>
        <dbReference type="ARBA" id="ARBA00007357"/>
    </source>
</evidence>
<evidence type="ECO:0000256" key="26">
    <source>
        <dbReference type="ARBA" id="ARBA00047638"/>
    </source>
</evidence>
<comment type="caution">
    <text evidence="33">The sequence shown here is derived from an EMBL/GenBank/DDBJ whole genome shotgun (WGS) entry which is preliminary data.</text>
</comment>
<keyword evidence="18 30" id="KW-0472">Membrane</keyword>
<proteinExistence type="inferred from homology"/>
<comment type="catalytic activity">
    <reaction evidence="27">
        <text>substance P + H2O = substance P(1-7) + L-Phe-Gly-L-Leu-L-Met-NH2</text>
        <dbReference type="Rhea" id="RHEA:71467"/>
        <dbReference type="ChEBI" id="CHEBI:15377"/>
        <dbReference type="ChEBI" id="CHEBI:190692"/>
        <dbReference type="ChEBI" id="CHEBI:190695"/>
        <dbReference type="ChEBI" id="CHEBI:190698"/>
    </reaction>
    <physiologicalReaction direction="left-to-right" evidence="27">
        <dbReference type="Rhea" id="RHEA:71468"/>
    </physiologicalReaction>
</comment>
<dbReference type="CDD" id="cd08662">
    <property type="entry name" value="M13"/>
    <property type="match status" value="1"/>
</dbReference>
<keyword evidence="8" id="KW-0597">Phosphoprotein</keyword>
<evidence type="ECO:0000256" key="2">
    <source>
        <dbReference type="ARBA" id="ARBA00001947"/>
    </source>
</evidence>
<dbReference type="EC" id="3.4.24.11" evidence="5"/>
<comment type="catalytic activity">
    <reaction evidence="26">
        <text>neurotensin + H2O = neurotensin(1-10) + L-tyrosyl-L-isoleucyl-L-leucine</text>
        <dbReference type="Rhea" id="RHEA:71479"/>
        <dbReference type="ChEBI" id="CHEBI:15377"/>
        <dbReference type="ChEBI" id="CHEBI:147362"/>
        <dbReference type="ChEBI" id="CHEBI:190705"/>
        <dbReference type="ChEBI" id="CHEBI:190707"/>
    </reaction>
    <physiologicalReaction direction="left-to-right" evidence="26">
        <dbReference type="Rhea" id="RHEA:71480"/>
    </physiologicalReaction>
</comment>
<evidence type="ECO:0000256" key="17">
    <source>
        <dbReference type="ARBA" id="ARBA00023049"/>
    </source>
</evidence>
<comment type="catalytic activity">
    <reaction evidence="28">
        <text>neurotensin + H2O = neurotensin(1-11) + L-isoleucyl-L-leucine</text>
        <dbReference type="Rhea" id="RHEA:71475"/>
        <dbReference type="ChEBI" id="CHEBI:15377"/>
        <dbReference type="ChEBI" id="CHEBI:147362"/>
        <dbReference type="ChEBI" id="CHEBI:190704"/>
        <dbReference type="ChEBI" id="CHEBI:190706"/>
    </reaction>
    <physiologicalReaction direction="left-to-right" evidence="28">
        <dbReference type="Rhea" id="RHEA:71476"/>
    </physiologicalReaction>
</comment>
<keyword evidence="13" id="KW-0378">Hydrolase</keyword>
<evidence type="ECO:0000256" key="21">
    <source>
        <dbReference type="ARBA" id="ARBA00023288"/>
    </source>
</evidence>
<dbReference type="PANTHER" id="PTHR11733">
    <property type="entry name" value="ZINC METALLOPROTEASE FAMILY M13 NEPRILYSIN-RELATED"/>
    <property type="match status" value="1"/>
</dbReference>
<evidence type="ECO:0000256" key="24">
    <source>
        <dbReference type="ARBA" id="ARBA00031486"/>
    </source>
</evidence>
<feature type="non-terminal residue" evidence="33">
    <location>
        <position position="1"/>
    </location>
</feature>
<dbReference type="Gene3D" id="1.10.1380.10">
    <property type="entry name" value="Neutral endopeptidase , domain2"/>
    <property type="match status" value="1"/>
</dbReference>
<feature type="domain" description="Peptidase M13 C-terminal" evidence="31">
    <location>
        <begin position="543"/>
        <end position="749"/>
    </location>
</feature>
<reference evidence="33 34" key="1">
    <citation type="submission" date="2019-09" db="EMBL/GenBank/DDBJ databases">
        <title>Bird 10,000 Genomes (B10K) Project - Family phase.</title>
        <authorList>
            <person name="Zhang G."/>
        </authorList>
    </citation>
    <scope>NUCLEOTIDE SEQUENCE [LARGE SCALE GENOMIC DNA]</scope>
    <source>
        <strain evidence="33">B10K-DU-029-52</strain>
    </source>
</reference>
<comment type="catalytic activity">
    <reaction evidence="1">
        <text>Preferential cleavage of polypeptides between hydrophobic residues, particularly with Phe or Tyr at P1'.</text>
        <dbReference type="EC" id="3.4.24.11"/>
    </reaction>
</comment>
<keyword evidence="19" id="KW-1015">Disulfide bond</keyword>
<dbReference type="InterPro" id="IPR024079">
    <property type="entry name" value="MetalloPept_cat_dom_sf"/>
</dbReference>
<evidence type="ECO:0000313" key="33">
    <source>
        <dbReference type="EMBL" id="NWV21990.1"/>
    </source>
</evidence>
<comment type="catalytic activity">
    <reaction evidence="29">
        <text>substance P + H2O = substance P(1-9) + L-Leu-L-Met-NH2</text>
        <dbReference type="Rhea" id="RHEA:71459"/>
        <dbReference type="ChEBI" id="CHEBI:15377"/>
        <dbReference type="ChEBI" id="CHEBI:190692"/>
        <dbReference type="ChEBI" id="CHEBI:190693"/>
        <dbReference type="ChEBI" id="CHEBI:190700"/>
    </reaction>
    <physiologicalReaction direction="left-to-right" evidence="29">
        <dbReference type="Rhea" id="RHEA:71460"/>
    </physiologicalReaction>
</comment>
<dbReference type="InterPro" id="IPR000718">
    <property type="entry name" value="Peptidase_M13"/>
</dbReference>
<evidence type="ECO:0000259" key="32">
    <source>
        <dbReference type="Pfam" id="PF05649"/>
    </source>
</evidence>